<proteinExistence type="predicted"/>
<dbReference type="Gene3D" id="1.10.1040.10">
    <property type="entry name" value="N-(1-d-carboxylethyl)-l-norvaline Dehydrogenase, domain 2"/>
    <property type="match status" value="1"/>
</dbReference>
<evidence type="ECO:0000313" key="2">
    <source>
        <dbReference type="EMBL" id="MBC6491088.1"/>
    </source>
</evidence>
<accession>A0ABR7M7S8</accession>
<dbReference type="PANTHER" id="PTHR48075:SF5">
    <property type="entry name" value="3-HYDROXYBUTYRYL-COA DEHYDROGENASE"/>
    <property type="match status" value="1"/>
</dbReference>
<dbReference type="InterPro" id="IPR008927">
    <property type="entry name" value="6-PGluconate_DH-like_C_sf"/>
</dbReference>
<name>A0ABR7M7S8_9BACT</name>
<keyword evidence="3" id="KW-1185">Reference proteome</keyword>
<feature type="domain" description="3-hydroxyacyl-CoA dehydrogenase C-terminal" evidence="1">
    <location>
        <begin position="63"/>
        <end position="133"/>
    </location>
</feature>
<dbReference type="InterPro" id="IPR013328">
    <property type="entry name" value="6PGD_dom2"/>
</dbReference>
<dbReference type="EMBL" id="MBUA01000012">
    <property type="protein sequence ID" value="MBC6491088.1"/>
    <property type="molecule type" value="Genomic_DNA"/>
</dbReference>
<comment type="caution">
    <text evidence="2">The sequence shown here is derived from an EMBL/GenBank/DDBJ whole genome shotgun (WGS) entry which is preliminary data.</text>
</comment>
<dbReference type="Proteomes" id="UP000765802">
    <property type="component" value="Unassembled WGS sequence"/>
</dbReference>
<evidence type="ECO:0000313" key="3">
    <source>
        <dbReference type="Proteomes" id="UP000765802"/>
    </source>
</evidence>
<dbReference type="PANTHER" id="PTHR48075">
    <property type="entry name" value="3-HYDROXYACYL-COA DEHYDROGENASE FAMILY PROTEIN"/>
    <property type="match status" value="1"/>
</dbReference>
<dbReference type="SUPFAM" id="SSF48179">
    <property type="entry name" value="6-phosphogluconate dehydrogenase C-terminal domain-like"/>
    <property type="match status" value="1"/>
</dbReference>
<gene>
    <name evidence="2" type="ORF">BC349_08600</name>
</gene>
<organism evidence="2 3">
    <name type="scientific">Flavihumibacter stibioxidans</name>
    <dbReference type="NCBI Taxonomy" id="1834163"/>
    <lineage>
        <taxon>Bacteria</taxon>
        <taxon>Pseudomonadati</taxon>
        <taxon>Bacteroidota</taxon>
        <taxon>Chitinophagia</taxon>
        <taxon>Chitinophagales</taxon>
        <taxon>Chitinophagaceae</taxon>
        <taxon>Flavihumibacter</taxon>
    </lineage>
</organism>
<protein>
    <recommendedName>
        <fullName evidence="1">3-hydroxyacyl-CoA dehydrogenase C-terminal domain-containing protein</fullName>
    </recommendedName>
</protein>
<dbReference type="InterPro" id="IPR006108">
    <property type="entry name" value="3HC_DH_C"/>
</dbReference>
<evidence type="ECO:0000259" key="1">
    <source>
        <dbReference type="Pfam" id="PF00725"/>
    </source>
</evidence>
<sequence length="144" mass="15885">MVNSVCQTIAELGQPFTRFNGWTGFSDPQVLEIALASEDIPVALEQFALACGRTCIRVPDTVGMVRPRIIAMIINEAWLALGEEVSSEHEIDVAMKMGTNYPFGPFEWGEKIGLHRIHRLLSQLSLIDSKYKPAARLAAALQTS</sequence>
<reference evidence="2 3" key="1">
    <citation type="submission" date="2016-07" db="EMBL/GenBank/DDBJ databases">
        <title>Genome analysis of Flavihumibacter stibioxidans YS-17.</title>
        <authorList>
            <person name="Shi K."/>
            <person name="Han Y."/>
            <person name="Wang G."/>
        </authorList>
    </citation>
    <scope>NUCLEOTIDE SEQUENCE [LARGE SCALE GENOMIC DNA]</scope>
    <source>
        <strain evidence="2 3">YS-17</strain>
    </source>
</reference>
<dbReference type="Pfam" id="PF00725">
    <property type="entry name" value="3HCDH"/>
    <property type="match status" value="1"/>
</dbReference>